<accession>I3SY42</accession>
<dbReference type="Pfam" id="PF05910">
    <property type="entry name" value="DUF868"/>
    <property type="match status" value="1"/>
</dbReference>
<organism evidence="1">
    <name type="scientific">Medicago truncatula</name>
    <name type="common">Barrel medic</name>
    <name type="synonym">Medicago tribuloides</name>
    <dbReference type="NCBI Taxonomy" id="3880"/>
    <lineage>
        <taxon>Eukaryota</taxon>
        <taxon>Viridiplantae</taxon>
        <taxon>Streptophyta</taxon>
        <taxon>Embryophyta</taxon>
        <taxon>Tracheophyta</taxon>
        <taxon>Spermatophyta</taxon>
        <taxon>Magnoliopsida</taxon>
        <taxon>eudicotyledons</taxon>
        <taxon>Gunneridae</taxon>
        <taxon>Pentapetalae</taxon>
        <taxon>rosids</taxon>
        <taxon>fabids</taxon>
        <taxon>Fabales</taxon>
        <taxon>Fabaceae</taxon>
        <taxon>Papilionoideae</taxon>
        <taxon>50 kb inversion clade</taxon>
        <taxon>NPAAA clade</taxon>
        <taxon>Hologalegina</taxon>
        <taxon>IRL clade</taxon>
        <taxon>Trifolieae</taxon>
        <taxon>Medicago</taxon>
    </lineage>
</organism>
<proteinExistence type="evidence at transcript level"/>
<dbReference type="PANTHER" id="PTHR31972">
    <property type="entry name" value="EXPRESSED PROTEIN"/>
    <property type="match status" value="1"/>
</dbReference>
<evidence type="ECO:0000313" key="1">
    <source>
        <dbReference type="EMBL" id="AFK45184.1"/>
    </source>
</evidence>
<name>I3SY42_MEDTR</name>
<dbReference type="InterPro" id="IPR008586">
    <property type="entry name" value="DUF868_pln"/>
</dbReference>
<reference evidence="1" key="1">
    <citation type="submission" date="2012-05" db="EMBL/GenBank/DDBJ databases">
        <authorList>
            <person name="Krishnakumar V."/>
            <person name="Cheung F."/>
            <person name="Xiao Y."/>
            <person name="Chan A."/>
            <person name="Moskal W.A."/>
            <person name="Town C.D."/>
        </authorList>
    </citation>
    <scope>NUCLEOTIDE SEQUENCE</scope>
</reference>
<dbReference type="EMBL" id="BT145390">
    <property type="protein sequence ID" value="AFK45184.1"/>
    <property type="molecule type" value="mRNA"/>
</dbReference>
<protein>
    <recommendedName>
        <fullName evidence="2">DUF868 family protein</fullName>
    </recommendedName>
</protein>
<sequence length="311" mass="35827">MRGITSCYNEHAIRVSDLYCSRLSNSIIPKLNNLSIQNSVTCIYKLNFISIQQQFLITLTWTKKLIGQGFIINITSDSDYVNVFSKFNGNPRLLLKQNKGTDTFQYQNFEVKVLWDLSDAKYDEGPEPVNGFYVMVLVNSELGLFLGDKEEDSLENLEDKKNHDAKFSMVSRSERFYGTSVYATKAKFSETGISHDILIKCGVEEEGSTSKSHMLCLFMDKKIVFKVKRLKWNFRGNQTIFVDGLVVDMMWDLHDWIFNPSNIDSVSAVFMFRTRSGLNSRLWLEEKNLQKQKEQDRIGFSLLICGCKNPD</sequence>
<dbReference type="PANTHER" id="PTHR31972:SF16">
    <property type="entry name" value="FAMILY PROTEIN, PUTATIVE (DUF868)-RELATED"/>
    <property type="match status" value="1"/>
</dbReference>
<evidence type="ECO:0008006" key="2">
    <source>
        <dbReference type="Google" id="ProtNLM"/>
    </source>
</evidence>
<dbReference type="AlphaFoldDB" id="I3SY42"/>